<evidence type="ECO:0000256" key="3">
    <source>
        <dbReference type="ARBA" id="ARBA00012560"/>
    </source>
</evidence>
<dbReference type="HOGENOM" id="CLU_014132_1_0_3"/>
<sequence>MQLPRSSGILLHPTSLPGPFGIGSIGSEARRFIDLLAAAGQRFWQILPLTPTGFGNSPYMSISAFAGNPLLVDPEALVERRLLSPDDLAPDELKTTAGWHHPQVNFEEAVAYKTRLLETACENFLADNEADKKLFDAFCEQQGWWLDDYALFAALKEANDDLPWQRWDTELARREEPVLDEHSKELQERVFYYKFAQYLFEEQWSALKRYANAKGVSILGDLPIYVSADSADVWAHPHLFQLGEDGHPTVVAGVPPDYFSATGQLWGNPIYDWQAMEKDGYIWWARRLRRMLDMVDLVRIDHFRGFAAYWEVPATQTTAIGGQWVKGPGNRLFDAIEARLGSLPVVAEDLGVQAPEVDALRDHYGLSGMKVLQFAFDGVANNLHLPHNHVRNALIYTGTHDNNTTVGWYNSSPEWVHRATERYLNLNTGWEIHWALIRAALASVGHVAIIPLQDILGLDELARMNTPGTAEKNWAWRCLSLEAIEPWMRERLADLTALYGRWPA</sequence>
<evidence type="ECO:0000256" key="6">
    <source>
        <dbReference type="ARBA" id="ARBA00022679"/>
    </source>
</evidence>
<protein>
    <recommendedName>
        <fullName evidence="4 10">4-alpha-glucanotransferase</fullName>
        <ecNumber evidence="3 10">2.4.1.25</ecNumber>
    </recommendedName>
    <alternativeName>
        <fullName evidence="8 10">Amylomaltase</fullName>
    </alternativeName>
    <alternativeName>
        <fullName evidence="9 10">Disproportionating enzyme</fullName>
    </alternativeName>
</protein>
<evidence type="ECO:0000256" key="7">
    <source>
        <dbReference type="ARBA" id="ARBA00023277"/>
    </source>
</evidence>
<dbReference type="eggNOG" id="COG1640">
    <property type="taxonomic scope" value="Bacteria"/>
</dbReference>
<evidence type="ECO:0000256" key="1">
    <source>
        <dbReference type="ARBA" id="ARBA00000439"/>
    </source>
</evidence>
<evidence type="ECO:0000256" key="9">
    <source>
        <dbReference type="ARBA" id="ARBA00031501"/>
    </source>
</evidence>
<keyword evidence="7 10" id="KW-0119">Carbohydrate metabolism</keyword>
<evidence type="ECO:0000256" key="4">
    <source>
        <dbReference type="ARBA" id="ARBA00020295"/>
    </source>
</evidence>
<reference evidence="11 12" key="1">
    <citation type="journal article" date="2013" name="PLoS ONE">
        <title>Cultivation and Complete Genome Sequencing of Gloeobacter kilaueensis sp. nov., from a Lava Cave in Kilauea Caldera, Hawai'i.</title>
        <authorList>
            <person name="Saw J.H."/>
            <person name="Schatz M."/>
            <person name="Brown M.V."/>
            <person name="Kunkel D.D."/>
            <person name="Foster J.S."/>
            <person name="Shick H."/>
            <person name="Christensen S."/>
            <person name="Hou S."/>
            <person name="Wan X."/>
            <person name="Donachie S.P."/>
        </authorList>
    </citation>
    <scope>NUCLEOTIDE SEQUENCE [LARGE SCALE GENOMIC DNA]</scope>
    <source>
        <strain evidence="12">JS</strain>
    </source>
</reference>
<dbReference type="EC" id="2.4.1.25" evidence="3 10"/>
<evidence type="ECO:0000256" key="10">
    <source>
        <dbReference type="RuleBase" id="RU361207"/>
    </source>
</evidence>
<gene>
    <name evidence="11" type="primary">malQ</name>
    <name evidence="11" type="ORF">GKIL_1685</name>
</gene>
<dbReference type="InterPro" id="IPR003385">
    <property type="entry name" value="Glyco_hydro_77"/>
</dbReference>
<dbReference type="NCBIfam" id="NF011080">
    <property type="entry name" value="PRK14508.1-3"/>
    <property type="match status" value="1"/>
</dbReference>
<dbReference type="PANTHER" id="PTHR32438">
    <property type="entry name" value="4-ALPHA-GLUCANOTRANSFERASE DPE1, CHLOROPLASTIC/AMYLOPLASTIC"/>
    <property type="match status" value="1"/>
</dbReference>
<dbReference type="InterPro" id="IPR017853">
    <property type="entry name" value="GH"/>
</dbReference>
<evidence type="ECO:0000256" key="2">
    <source>
        <dbReference type="ARBA" id="ARBA00005684"/>
    </source>
</evidence>
<evidence type="ECO:0000313" key="12">
    <source>
        <dbReference type="Proteomes" id="UP000017396"/>
    </source>
</evidence>
<dbReference type="PANTHER" id="PTHR32438:SF5">
    <property type="entry name" value="4-ALPHA-GLUCANOTRANSFERASE DPE1, CHLOROPLASTIC_AMYLOPLASTIC"/>
    <property type="match status" value="1"/>
</dbReference>
<keyword evidence="6 10" id="KW-0808">Transferase</keyword>
<dbReference type="GO" id="GO:0005975">
    <property type="term" value="P:carbohydrate metabolic process"/>
    <property type="evidence" value="ECO:0007669"/>
    <property type="project" value="InterPro"/>
</dbReference>
<dbReference type="RefSeq" id="WP_023173050.1">
    <property type="nucleotide sequence ID" value="NC_022600.1"/>
</dbReference>
<dbReference type="NCBIfam" id="TIGR00217">
    <property type="entry name" value="malQ"/>
    <property type="match status" value="1"/>
</dbReference>
<evidence type="ECO:0000256" key="5">
    <source>
        <dbReference type="ARBA" id="ARBA00022676"/>
    </source>
</evidence>
<dbReference type="KEGG" id="glj:GKIL_1685"/>
<comment type="similarity">
    <text evidence="2 10">Belongs to the disproportionating enzyme family.</text>
</comment>
<keyword evidence="5 10" id="KW-0328">Glycosyltransferase</keyword>
<keyword evidence="12" id="KW-1185">Reference proteome</keyword>
<evidence type="ECO:0000313" key="11">
    <source>
        <dbReference type="EMBL" id="AGY57931.1"/>
    </source>
</evidence>
<evidence type="ECO:0000256" key="8">
    <source>
        <dbReference type="ARBA" id="ARBA00031423"/>
    </source>
</evidence>
<dbReference type="AlphaFoldDB" id="U5QG85"/>
<name>U5QG85_GLOK1</name>
<dbReference type="GO" id="GO:0004134">
    <property type="term" value="F:4-alpha-glucanotransferase activity"/>
    <property type="evidence" value="ECO:0007669"/>
    <property type="project" value="UniProtKB-EC"/>
</dbReference>
<comment type="catalytic activity">
    <reaction evidence="1 10">
        <text>Transfers a segment of a (1-&gt;4)-alpha-D-glucan to a new position in an acceptor, which may be glucose or a (1-&gt;4)-alpha-D-glucan.</text>
        <dbReference type="EC" id="2.4.1.25"/>
    </reaction>
</comment>
<dbReference type="Pfam" id="PF02446">
    <property type="entry name" value="Glyco_hydro_77"/>
    <property type="match status" value="1"/>
</dbReference>
<organism evidence="11 12">
    <name type="scientific">Gloeobacter kilaueensis (strain ATCC BAA-2537 / CCAP 1431/1 / ULC 316 / JS1)</name>
    <dbReference type="NCBI Taxonomy" id="1183438"/>
    <lineage>
        <taxon>Bacteria</taxon>
        <taxon>Bacillati</taxon>
        <taxon>Cyanobacteriota</taxon>
        <taxon>Cyanophyceae</taxon>
        <taxon>Gloeobacterales</taxon>
        <taxon>Gloeobacteraceae</taxon>
        <taxon>Gloeobacter</taxon>
    </lineage>
</organism>
<dbReference type="OrthoDB" id="9811841at2"/>
<dbReference type="EMBL" id="CP003587">
    <property type="protein sequence ID" value="AGY57931.1"/>
    <property type="molecule type" value="Genomic_DNA"/>
</dbReference>
<proteinExistence type="inferred from homology"/>
<dbReference type="Gene3D" id="3.20.20.80">
    <property type="entry name" value="Glycosidases"/>
    <property type="match status" value="1"/>
</dbReference>
<dbReference type="Proteomes" id="UP000017396">
    <property type="component" value="Chromosome"/>
</dbReference>
<dbReference type="STRING" id="1183438.GKIL_1685"/>
<dbReference type="PATRIC" id="fig|1183438.3.peg.1659"/>
<dbReference type="NCBIfam" id="NF011079">
    <property type="entry name" value="PRK14508.1-2"/>
    <property type="match status" value="1"/>
</dbReference>
<dbReference type="SUPFAM" id="SSF51445">
    <property type="entry name" value="(Trans)glycosidases"/>
    <property type="match status" value="1"/>
</dbReference>
<accession>U5QG85</accession>